<reference evidence="1 2" key="1">
    <citation type="submission" date="2015-05" db="EMBL/GenBank/DDBJ databases">
        <authorList>
            <person name="Wang D.B."/>
            <person name="Wang M."/>
        </authorList>
    </citation>
    <scope>NUCLEOTIDE SEQUENCE [LARGE SCALE GENOMIC DNA]</scope>
    <source>
        <strain evidence="1">VL1</strain>
    </source>
</reference>
<accession>A0A0G4KJX1</accession>
<proteinExistence type="predicted"/>
<sequence>MAATPFNLEDALQSIHEKGFYDLNEPLAGDRIAAMERNHFRYFTEYGLDFCNQFAFDARIRSILEESLERCRLGHWLRYKEYPGHVECFRRGGMEAGRRVLMVQLWAAGSQLDYYPRSHLHKMDTFRSRRSLNEILPSELDRVGLKPEPIDLPVGGLIIADARLGFEIKEGYAITFLFATEEVVAKWAKIVLPNSEDLKRKVADMRRPNIDLNFDFEEPNEIAG</sequence>
<dbReference type="EMBL" id="CVQH01001780">
    <property type="protein sequence ID" value="CRK05455.1"/>
    <property type="molecule type" value="Genomic_DNA"/>
</dbReference>
<organism evidence="1 2">
    <name type="scientific">Verticillium longisporum</name>
    <name type="common">Verticillium dahliae var. longisporum</name>
    <dbReference type="NCBI Taxonomy" id="100787"/>
    <lineage>
        <taxon>Eukaryota</taxon>
        <taxon>Fungi</taxon>
        <taxon>Dikarya</taxon>
        <taxon>Ascomycota</taxon>
        <taxon>Pezizomycotina</taxon>
        <taxon>Sordariomycetes</taxon>
        <taxon>Hypocreomycetidae</taxon>
        <taxon>Glomerellales</taxon>
        <taxon>Plectosphaerellaceae</taxon>
        <taxon>Verticillium</taxon>
    </lineage>
</organism>
<keyword evidence="2" id="KW-1185">Reference proteome</keyword>
<evidence type="ECO:0000313" key="1">
    <source>
        <dbReference type="EMBL" id="CRK05455.1"/>
    </source>
</evidence>
<dbReference type="Proteomes" id="UP000044602">
    <property type="component" value="Unassembled WGS sequence"/>
</dbReference>
<name>A0A0G4KJX1_VERLO</name>
<protein>
    <submittedName>
        <fullName evidence="1">Uncharacterized protein</fullName>
    </submittedName>
</protein>
<evidence type="ECO:0000313" key="2">
    <source>
        <dbReference type="Proteomes" id="UP000044602"/>
    </source>
</evidence>
<dbReference type="STRING" id="100787.A0A0G4KJX1"/>
<gene>
    <name evidence="1" type="ORF">BN1708_009680</name>
</gene>
<dbReference type="AlphaFoldDB" id="A0A0G4KJX1"/>